<evidence type="ECO:0000313" key="3">
    <source>
        <dbReference type="Proteomes" id="UP000243525"/>
    </source>
</evidence>
<protein>
    <recommendedName>
        <fullName evidence="4">Tetratricopeptide repeat protein</fullName>
    </recommendedName>
</protein>
<dbReference type="InterPro" id="IPR011990">
    <property type="entry name" value="TPR-like_helical_dom_sf"/>
</dbReference>
<name>A0A2T5BXM3_9BACT</name>
<dbReference type="Proteomes" id="UP000243525">
    <property type="component" value="Unassembled WGS sequence"/>
</dbReference>
<comment type="caution">
    <text evidence="2">The sequence shown here is derived from an EMBL/GenBank/DDBJ whole genome shotgun (WGS) entry which is preliminary data.</text>
</comment>
<gene>
    <name evidence="2" type="ORF">C8N47_12711</name>
</gene>
<accession>A0A2T5BXM3</accession>
<feature type="region of interest" description="Disordered" evidence="1">
    <location>
        <begin position="1"/>
        <end position="21"/>
    </location>
</feature>
<dbReference type="EMBL" id="QAAD01000027">
    <property type="protein sequence ID" value="PTN05289.1"/>
    <property type="molecule type" value="Genomic_DNA"/>
</dbReference>
<dbReference type="RefSeq" id="WP_107823743.1">
    <property type="nucleotide sequence ID" value="NZ_OY782574.1"/>
</dbReference>
<evidence type="ECO:0000313" key="2">
    <source>
        <dbReference type="EMBL" id="PTN05289.1"/>
    </source>
</evidence>
<evidence type="ECO:0000256" key="1">
    <source>
        <dbReference type="SAM" id="MobiDB-lite"/>
    </source>
</evidence>
<reference evidence="2 3" key="1">
    <citation type="submission" date="2018-04" db="EMBL/GenBank/DDBJ databases">
        <title>Genomic Encyclopedia of Archaeal and Bacterial Type Strains, Phase II (KMG-II): from individual species to whole genera.</title>
        <authorList>
            <person name="Goeker M."/>
        </authorList>
    </citation>
    <scope>NUCLEOTIDE SEQUENCE [LARGE SCALE GENOMIC DNA]</scope>
    <source>
        <strain evidence="2 3">DSM 28823</strain>
    </source>
</reference>
<evidence type="ECO:0008006" key="4">
    <source>
        <dbReference type="Google" id="ProtNLM"/>
    </source>
</evidence>
<dbReference type="AlphaFoldDB" id="A0A2T5BXM3"/>
<organism evidence="2 3">
    <name type="scientific">Mangrovibacterium marinum</name>
    <dbReference type="NCBI Taxonomy" id="1639118"/>
    <lineage>
        <taxon>Bacteria</taxon>
        <taxon>Pseudomonadati</taxon>
        <taxon>Bacteroidota</taxon>
        <taxon>Bacteroidia</taxon>
        <taxon>Marinilabiliales</taxon>
        <taxon>Prolixibacteraceae</taxon>
        <taxon>Mangrovibacterium</taxon>
    </lineage>
</organism>
<proteinExistence type="predicted"/>
<dbReference type="Gene3D" id="1.25.40.10">
    <property type="entry name" value="Tetratricopeptide repeat domain"/>
    <property type="match status" value="1"/>
</dbReference>
<sequence>MAATGEKQPLPGLAGRTKGCPLSPVASAPTSGITPQYPLINHNIAMLYDFMKDKAKAKDYLKKETRVADELNSRLELLQFYFTNKLNKKALGLGEEILKLDPDTAGVPQVVTQLKAEI</sequence>
<keyword evidence="3" id="KW-1185">Reference proteome</keyword>